<evidence type="ECO:0000256" key="1">
    <source>
        <dbReference type="SAM" id="MobiDB-lite"/>
    </source>
</evidence>
<feature type="compositionally biased region" description="Polar residues" evidence="1">
    <location>
        <begin position="10"/>
        <end position="27"/>
    </location>
</feature>
<dbReference type="HOGENOM" id="CLU_2484613_0_0_1"/>
<reference evidence="3" key="2">
    <citation type="submission" date="2015-01" db="EMBL/GenBank/DDBJ databases">
        <title>Evolutionary Origins and Diversification of the Mycorrhizal Mutualists.</title>
        <authorList>
            <consortium name="DOE Joint Genome Institute"/>
            <consortium name="Mycorrhizal Genomics Consortium"/>
            <person name="Kohler A."/>
            <person name="Kuo A."/>
            <person name="Nagy L.G."/>
            <person name="Floudas D."/>
            <person name="Copeland A."/>
            <person name="Barry K.W."/>
            <person name="Cichocki N."/>
            <person name="Veneault-Fourrey C."/>
            <person name="LaButti K."/>
            <person name="Lindquist E.A."/>
            <person name="Lipzen A."/>
            <person name="Lundell T."/>
            <person name="Morin E."/>
            <person name="Murat C."/>
            <person name="Riley R."/>
            <person name="Ohm R."/>
            <person name="Sun H."/>
            <person name="Tunlid A."/>
            <person name="Henrissat B."/>
            <person name="Grigoriev I.V."/>
            <person name="Hibbett D.S."/>
            <person name="Martin F."/>
        </authorList>
    </citation>
    <scope>NUCLEOTIDE SEQUENCE [LARGE SCALE GENOMIC DNA]</scope>
    <source>
        <strain evidence="3">Foug A</strain>
    </source>
</reference>
<proteinExistence type="predicted"/>
<feature type="region of interest" description="Disordered" evidence="1">
    <location>
        <begin position="1"/>
        <end position="28"/>
    </location>
</feature>
<dbReference type="EMBL" id="KN822118">
    <property type="protein sequence ID" value="KIM56361.1"/>
    <property type="molecule type" value="Genomic_DNA"/>
</dbReference>
<keyword evidence="3" id="KW-1185">Reference proteome</keyword>
<dbReference type="Proteomes" id="UP000053989">
    <property type="component" value="Unassembled WGS sequence"/>
</dbReference>
<gene>
    <name evidence="2" type="ORF">SCLCIDRAFT_1220395</name>
</gene>
<dbReference type="AlphaFoldDB" id="A0A0C3DJV1"/>
<sequence length="87" mass="9506">MLISIRPTGKLNSATSLSTGQSATYGATDTPLGHRDLVMVGPIQVQVSNPASCTWARTIPWRSSLSRNVEVRIMSVVSEPVYEYLRV</sequence>
<accession>A0A0C3DJV1</accession>
<reference evidence="2 3" key="1">
    <citation type="submission" date="2014-04" db="EMBL/GenBank/DDBJ databases">
        <authorList>
            <consortium name="DOE Joint Genome Institute"/>
            <person name="Kuo A."/>
            <person name="Kohler A."/>
            <person name="Nagy L.G."/>
            <person name="Floudas D."/>
            <person name="Copeland A."/>
            <person name="Barry K.W."/>
            <person name="Cichocki N."/>
            <person name="Veneault-Fourrey C."/>
            <person name="LaButti K."/>
            <person name="Lindquist E.A."/>
            <person name="Lipzen A."/>
            <person name="Lundell T."/>
            <person name="Morin E."/>
            <person name="Murat C."/>
            <person name="Sun H."/>
            <person name="Tunlid A."/>
            <person name="Henrissat B."/>
            <person name="Grigoriev I.V."/>
            <person name="Hibbett D.S."/>
            <person name="Martin F."/>
            <person name="Nordberg H.P."/>
            <person name="Cantor M.N."/>
            <person name="Hua S.X."/>
        </authorList>
    </citation>
    <scope>NUCLEOTIDE SEQUENCE [LARGE SCALE GENOMIC DNA]</scope>
    <source>
        <strain evidence="2 3">Foug A</strain>
    </source>
</reference>
<organism evidence="2 3">
    <name type="scientific">Scleroderma citrinum Foug A</name>
    <dbReference type="NCBI Taxonomy" id="1036808"/>
    <lineage>
        <taxon>Eukaryota</taxon>
        <taxon>Fungi</taxon>
        <taxon>Dikarya</taxon>
        <taxon>Basidiomycota</taxon>
        <taxon>Agaricomycotina</taxon>
        <taxon>Agaricomycetes</taxon>
        <taxon>Agaricomycetidae</taxon>
        <taxon>Boletales</taxon>
        <taxon>Sclerodermatineae</taxon>
        <taxon>Sclerodermataceae</taxon>
        <taxon>Scleroderma</taxon>
    </lineage>
</organism>
<name>A0A0C3DJV1_9AGAM</name>
<evidence type="ECO:0000313" key="2">
    <source>
        <dbReference type="EMBL" id="KIM56361.1"/>
    </source>
</evidence>
<dbReference type="InParanoid" id="A0A0C3DJV1"/>
<evidence type="ECO:0000313" key="3">
    <source>
        <dbReference type="Proteomes" id="UP000053989"/>
    </source>
</evidence>
<protein>
    <submittedName>
        <fullName evidence="2">Uncharacterized protein</fullName>
    </submittedName>
</protein>